<dbReference type="EMBL" id="JAPEVI010000003">
    <property type="protein sequence ID" value="MCX2725733.1"/>
    <property type="molecule type" value="Genomic_DNA"/>
</dbReference>
<name>A0ABT3R906_9HYPH</name>
<evidence type="ECO:0000256" key="4">
    <source>
        <dbReference type="ARBA" id="ARBA00022723"/>
    </source>
</evidence>
<sequence length="296" mass="31546">MKKLLLFLCLAVVVASASGAAVMYQPIDLETDMPSLTGDPGRGAYLARMAGCIGCHTNGEQGGAPLAGGLALDTGFGTFYSPNLTTDPEKGIGDWSLDDFARAVRHGISPDGKPYYPAFPYPFYAKLSDQDIADLWAAFQTVPPAGEPSVDHDLSFPFGIREGLKLWRAAYLEETPFVPDPEKSEKWNRGKFIVEGPAHCGACHTPRNALGARQVQFAFHGAEGLPDGGKSPPITSETLKQNGWTIASLKYALQTGITPDGDVFGGTMGEVVRDGTAFLSDEDREAVATFLLENGG</sequence>
<evidence type="ECO:0000259" key="11">
    <source>
        <dbReference type="PROSITE" id="PS51007"/>
    </source>
</evidence>
<feature type="domain" description="Cytochrome c" evidence="11">
    <location>
        <begin position="38"/>
        <end position="143"/>
    </location>
</feature>
<organism evidence="12 13">
    <name type="scientific">Roseibium salinum</name>
    <dbReference type="NCBI Taxonomy" id="1604349"/>
    <lineage>
        <taxon>Bacteria</taxon>
        <taxon>Pseudomonadati</taxon>
        <taxon>Pseudomonadota</taxon>
        <taxon>Alphaproteobacteria</taxon>
        <taxon>Hyphomicrobiales</taxon>
        <taxon>Stappiaceae</taxon>
        <taxon>Roseibium</taxon>
    </lineage>
</organism>
<keyword evidence="2" id="KW-1003">Cell membrane</keyword>
<dbReference type="InterPro" id="IPR009056">
    <property type="entry name" value="Cyt_c-like_dom"/>
</dbReference>
<dbReference type="RefSeq" id="WP_265966873.1">
    <property type="nucleotide sequence ID" value="NZ_JAPEVI010000003.1"/>
</dbReference>
<keyword evidence="13" id="KW-1185">Reference proteome</keyword>
<keyword evidence="8" id="KW-0472">Membrane</keyword>
<accession>A0ABT3R906</accession>
<keyword evidence="4 9" id="KW-0479">Metal-binding</keyword>
<evidence type="ECO:0000256" key="5">
    <source>
        <dbReference type="ARBA" id="ARBA00022729"/>
    </source>
</evidence>
<gene>
    <name evidence="12" type="ORF">ON753_25800</name>
</gene>
<feature type="signal peptide" evidence="10">
    <location>
        <begin position="1"/>
        <end position="20"/>
    </location>
</feature>
<evidence type="ECO:0000313" key="12">
    <source>
        <dbReference type="EMBL" id="MCX2725733.1"/>
    </source>
</evidence>
<dbReference type="PIRSF" id="PIRSF000018">
    <property type="entry name" value="Mb_ADH_cyt_c"/>
    <property type="match status" value="1"/>
</dbReference>
<dbReference type="InterPro" id="IPR036909">
    <property type="entry name" value="Cyt_c-like_dom_sf"/>
</dbReference>
<dbReference type="InterPro" id="IPR051459">
    <property type="entry name" value="Cytochrome_c-type_DH"/>
</dbReference>
<comment type="subcellular location">
    <subcellularLocation>
        <location evidence="1">Cell membrane</location>
    </subcellularLocation>
</comment>
<keyword evidence="7 9" id="KW-0408">Iron</keyword>
<evidence type="ECO:0000256" key="7">
    <source>
        <dbReference type="ARBA" id="ARBA00023004"/>
    </source>
</evidence>
<evidence type="ECO:0000256" key="9">
    <source>
        <dbReference type="PROSITE-ProRule" id="PRU00433"/>
    </source>
</evidence>
<feature type="domain" description="Cytochrome c" evidence="11">
    <location>
        <begin position="185"/>
        <end position="295"/>
    </location>
</feature>
<evidence type="ECO:0000256" key="2">
    <source>
        <dbReference type="ARBA" id="ARBA00022475"/>
    </source>
</evidence>
<evidence type="ECO:0000256" key="10">
    <source>
        <dbReference type="SAM" id="SignalP"/>
    </source>
</evidence>
<dbReference type="PANTHER" id="PTHR35008:SF8">
    <property type="entry name" value="ALCOHOL DEHYDROGENASE CYTOCHROME C SUBUNIT"/>
    <property type="match status" value="1"/>
</dbReference>
<dbReference type="Pfam" id="PF00034">
    <property type="entry name" value="Cytochrom_C"/>
    <property type="match status" value="1"/>
</dbReference>
<keyword evidence="5 10" id="KW-0732">Signal</keyword>
<dbReference type="Proteomes" id="UP001300261">
    <property type="component" value="Unassembled WGS sequence"/>
</dbReference>
<reference evidence="12 13" key="1">
    <citation type="journal article" date="2016" name="Int. J. Syst. Evol. Microbiol.">
        <title>Labrenzia salina sp. nov., isolated from the rhizosphere of the halophyte Arthrocnemum macrostachyum.</title>
        <authorList>
            <person name="Camacho M."/>
            <person name="Redondo-Gomez S."/>
            <person name="Rodriguez-Llorente I."/>
            <person name="Rohde M."/>
            <person name="Sproer C."/>
            <person name="Schumann P."/>
            <person name="Klenk H.P."/>
            <person name="Montero-Calasanz M.D.C."/>
        </authorList>
    </citation>
    <scope>NUCLEOTIDE SEQUENCE [LARGE SCALE GENOMIC DNA]</scope>
    <source>
        <strain evidence="12 13">DSM 29163</strain>
    </source>
</reference>
<evidence type="ECO:0000256" key="3">
    <source>
        <dbReference type="ARBA" id="ARBA00022617"/>
    </source>
</evidence>
<evidence type="ECO:0000313" key="13">
    <source>
        <dbReference type="Proteomes" id="UP001300261"/>
    </source>
</evidence>
<dbReference type="InterPro" id="IPR014353">
    <property type="entry name" value="Membr-bd_ADH_cyt_c"/>
</dbReference>
<comment type="caution">
    <text evidence="12">The sequence shown here is derived from an EMBL/GenBank/DDBJ whole genome shotgun (WGS) entry which is preliminary data.</text>
</comment>
<dbReference type="PROSITE" id="PS51007">
    <property type="entry name" value="CYTC"/>
    <property type="match status" value="2"/>
</dbReference>
<dbReference type="Gene3D" id="1.10.760.10">
    <property type="entry name" value="Cytochrome c-like domain"/>
    <property type="match status" value="1"/>
</dbReference>
<protein>
    <submittedName>
        <fullName evidence="12">Cytochrome c</fullName>
    </submittedName>
</protein>
<dbReference type="SUPFAM" id="SSF46626">
    <property type="entry name" value="Cytochrome c"/>
    <property type="match status" value="2"/>
</dbReference>
<evidence type="ECO:0000256" key="6">
    <source>
        <dbReference type="ARBA" id="ARBA00022737"/>
    </source>
</evidence>
<keyword evidence="6" id="KW-0677">Repeat</keyword>
<evidence type="ECO:0000256" key="1">
    <source>
        <dbReference type="ARBA" id="ARBA00004236"/>
    </source>
</evidence>
<feature type="chain" id="PRO_5045799920" evidence="10">
    <location>
        <begin position="21"/>
        <end position="296"/>
    </location>
</feature>
<keyword evidence="3 9" id="KW-0349">Heme</keyword>
<evidence type="ECO:0000256" key="8">
    <source>
        <dbReference type="ARBA" id="ARBA00023136"/>
    </source>
</evidence>
<dbReference type="PANTHER" id="PTHR35008">
    <property type="entry name" value="BLL4482 PROTEIN-RELATED"/>
    <property type="match status" value="1"/>
</dbReference>
<proteinExistence type="predicted"/>